<sequence>MDPSKDKSFILKWKYPTSYILALLSWTTGLSNIFHNPKLLLEIGLFNYLLVQSLIIVIIGIPMTLIELAISQYSLKSVVKCWDFCPFFRGIGYGKIILIIIFQVYYNVLNSYILFYCYSSIQDYNLFCNSDKSNHTCVLKNDNSVENVKYTTNSETFWYAEVLQTEDNLNILGQPNWKLMVSLCGHMLLIFIFNLKRTDFLEALLPLSYNISILEFAILFCIANATSGGLEGIKYAIFRNVDLNSIFVWKKEEIILQVFQNHLYSMGLALGGFSNIAALGAFRKPVFAMAVWANLANLGNTFLYSILLINFYGILQFNTKTKIESFIKYNNFKYEFDYIFTVIPNALQYLPGSTKAWMVIFYSSLYLKGLSTSSLMTSTVLNVIYEENPKQLKHSKFWSILFCILITLLGCLFHTRFGLKAGQFIGKITLEVLLPLILSLKVITVMFIYGLLRFMKDLHFMLGTYPTTYWPLSLIFSTIITPILTSISLVTYFKYTPMDEFDIILLKAILSLVLVWIPFMGMVRIIRKVKLKLIFRSARNWGPANGLKISRKMFEEQHSVEEFLYEKYLLESKLEKYE</sequence>
<keyword evidence="6" id="KW-0029">Amino-acid transport</keyword>
<evidence type="ECO:0000256" key="17">
    <source>
        <dbReference type="SAM" id="Phobius"/>
    </source>
</evidence>
<feature type="binding site" evidence="15">
    <location>
        <position position="297"/>
    </location>
    <ligand>
        <name>Na(+)</name>
        <dbReference type="ChEBI" id="CHEBI:29101"/>
        <label>1</label>
    </ligand>
</feature>
<evidence type="ECO:0000256" key="4">
    <source>
        <dbReference type="ARBA" id="ARBA00022692"/>
    </source>
</evidence>
<reference evidence="18" key="1">
    <citation type="submission" date="2022-01" db="EMBL/GenBank/DDBJ databases">
        <authorList>
            <person name="King R."/>
        </authorList>
    </citation>
    <scope>NUCLEOTIDE SEQUENCE</scope>
</reference>
<keyword evidence="15" id="KW-0479">Metal-binding</keyword>
<organism evidence="18 19">
    <name type="scientific">Psylliodes chrysocephalus</name>
    <dbReference type="NCBI Taxonomy" id="3402493"/>
    <lineage>
        <taxon>Eukaryota</taxon>
        <taxon>Metazoa</taxon>
        <taxon>Ecdysozoa</taxon>
        <taxon>Arthropoda</taxon>
        <taxon>Hexapoda</taxon>
        <taxon>Insecta</taxon>
        <taxon>Pterygota</taxon>
        <taxon>Neoptera</taxon>
        <taxon>Endopterygota</taxon>
        <taxon>Coleoptera</taxon>
        <taxon>Polyphaga</taxon>
        <taxon>Cucujiformia</taxon>
        <taxon>Chrysomeloidea</taxon>
        <taxon>Chrysomelidae</taxon>
        <taxon>Galerucinae</taxon>
        <taxon>Alticini</taxon>
        <taxon>Psylliodes</taxon>
    </lineage>
</organism>
<evidence type="ECO:0000313" key="18">
    <source>
        <dbReference type="EMBL" id="CAH1100012.1"/>
    </source>
</evidence>
<evidence type="ECO:0000256" key="3">
    <source>
        <dbReference type="ARBA" id="ARBA00022448"/>
    </source>
</evidence>
<dbReference type="GO" id="GO:0089718">
    <property type="term" value="P:amino acid import across plasma membrane"/>
    <property type="evidence" value="ECO:0007669"/>
    <property type="project" value="TreeGrafter"/>
</dbReference>
<dbReference type="GO" id="GO:0005886">
    <property type="term" value="C:plasma membrane"/>
    <property type="evidence" value="ECO:0007669"/>
    <property type="project" value="TreeGrafter"/>
</dbReference>
<proteinExistence type="inferred from homology"/>
<dbReference type="GO" id="GO:0015179">
    <property type="term" value="F:L-amino acid transmembrane transporter activity"/>
    <property type="evidence" value="ECO:0007669"/>
    <property type="project" value="TreeGrafter"/>
</dbReference>
<keyword evidence="19" id="KW-1185">Reference proteome</keyword>
<dbReference type="OrthoDB" id="6699552at2759"/>
<keyword evidence="11" id="KW-0325">Glycoprotein</keyword>
<evidence type="ECO:0000256" key="9">
    <source>
        <dbReference type="ARBA" id="ARBA00023065"/>
    </source>
</evidence>
<keyword evidence="8 15" id="KW-0915">Sodium</keyword>
<feature type="transmembrane region" description="Helical" evidence="17">
    <location>
        <begin position="432"/>
        <end position="452"/>
    </location>
</feature>
<keyword evidence="4 17" id="KW-0812">Transmembrane</keyword>
<comment type="similarity">
    <text evidence="2">Belongs to the sodium:neurotransmitter symporter (SNF) (TC 2.A.22) family.</text>
</comment>
<dbReference type="InterPro" id="IPR000175">
    <property type="entry name" value="Na/ntran_symport"/>
</dbReference>
<dbReference type="SUPFAM" id="SSF161070">
    <property type="entry name" value="SNF-like"/>
    <property type="match status" value="1"/>
</dbReference>
<evidence type="ECO:0000256" key="11">
    <source>
        <dbReference type="ARBA" id="ARBA00023180"/>
    </source>
</evidence>
<dbReference type="InterPro" id="IPR037272">
    <property type="entry name" value="SNS_sf"/>
</dbReference>
<dbReference type="PROSITE" id="PS50267">
    <property type="entry name" value="NA_NEUROTRAN_SYMP_3"/>
    <property type="match status" value="1"/>
</dbReference>
<gene>
    <name evidence="18" type="ORF">PSYICH_LOCUS1467</name>
</gene>
<keyword evidence="9" id="KW-0406">Ion transport</keyword>
<feature type="transmembrane region" description="Helical" evidence="17">
    <location>
        <begin position="472"/>
        <end position="492"/>
    </location>
</feature>
<dbReference type="PANTHER" id="PTHR11616:SF321">
    <property type="entry name" value="SODIUM-DEPENDENT NUTRIENT AMINO ACID TRANSPORTER 1-RELATED"/>
    <property type="match status" value="1"/>
</dbReference>
<evidence type="ECO:0000256" key="7">
    <source>
        <dbReference type="ARBA" id="ARBA00022989"/>
    </source>
</evidence>
<keyword evidence="7 17" id="KW-1133">Transmembrane helix</keyword>
<feature type="binding site" evidence="15">
    <location>
        <position position="32"/>
    </location>
    <ligand>
        <name>Na(+)</name>
        <dbReference type="ChEBI" id="CHEBI:29101"/>
        <label>1</label>
    </ligand>
</feature>
<evidence type="ECO:0000256" key="15">
    <source>
        <dbReference type="PIRSR" id="PIRSR600175-1"/>
    </source>
</evidence>
<name>A0A9P0G7X1_9CUCU</name>
<feature type="transmembrane region" description="Helical" evidence="17">
    <location>
        <begin position="15"/>
        <end position="34"/>
    </location>
</feature>
<feature type="transmembrane region" description="Helical" evidence="17">
    <location>
        <begin position="504"/>
        <end position="526"/>
    </location>
</feature>
<dbReference type="Proteomes" id="UP001153636">
    <property type="component" value="Chromosome 10"/>
</dbReference>
<evidence type="ECO:0000256" key="14">
    <source>
        <dbReference type="ARBA" id="ARBA00040215"/>
    </source>
</evidence>
<comment type="subcellular location">
    <subcellularLocation>
        <location evidence="1">Membrane</location>
        <topology evidence="1">Multi-pass membrane protein</topology>
    </subcellularLocation>
</comment>
<keyword evidence="5" id="KW-0769">Symport</keyword>
<keyword evidence="10 17" id="KW-0472">Membrane</keyword>
<dbReference type="PRINTS" id="PR00176">
    <property type="entry name" value="NANEUSMPORT"/>
</dbReference>
<feature type="transmembrane region" description="Helical" evidence="17">
    <location>
        <begin position="177"/>
        <end position="195"/>
    </location>
</feature>
<evidence type="ECO:0000256" key="8">
    <source>
        <dbReference type="ARBA" id="ARBA00023053"/>
    </source>
</evidence>
<dbReference type="EMBL" id="OV651822">
    <property type="protein sequence ID" value="CAH1100012.1"/>
    <property type="molecule type" value="Genomic_DNA"/>
</dbReference>
<dbReference type="GO" id="GO:0046872">
    <property type="term" value="F:metal ion binding"/>
    <property type="evidence" value="ECO:0007669"/>
    <property type="project" value="UniProtKB-KW"/>
</dbReference>
<evidence type="ECO:0000313" key="19">
    <source>
        <dbReference type="Proteomes" id="UP001153636"/>
    </source>
</evidence>
<evidence type="ECO:0000256" key="16">
    <source>
        <dbReference type="PIRSR" id="PIRSR600175-2"/>
    </source>
</evidence>
<evidence type="ECO:0000256" key="12">
    <source>
        <dbReference type="ARBA" id="ARBA00023201"/>
    </source>
</evidence>
<feature type="transmembrane region" description="Helical" evidence="17">
    <location>
        <begin position="46"/>
        <end position="66"/>
    </location>
</feature>
<feature type="transmembrane region" description="Helical" evidence="17">
    <location>
        <begin position="263"/>
        <end position="282"/>
    </location>
</feature>
<feature type="transmembrane region" description="Helical" evidence="17">
    <location>
        <begin position="294"/>
        <end position="315"/>
    </location>
</feature>
<accession>A0A9P0G7X1</accession>
<comment type="function">
    <text evidence="13">Unusual broad substrate spectrum amino acid:sodium cotransporter that promotes absorption of the D isomers of essential amino acids. Neutral amino acids are the preferred substrates, especially methionine and phenylalanine.</text>
</comment>
<evidence type="ECO:0000256" key="10">
    <source>
        <dbReference type="ARBA" id="ARBA00023136"/>
    </source>
</evidence>
<keyword evidence="12" id="KW-0739">Sodium transport</keyword>
<evidence type="ECO:0000256" key="13">
    <source>
        <dbReference type="ARBA" id="ARBA00037785"/>
    </source>
</evidence>
<feature type="disulfide bond" evidence="16">
    <location>
        <begin position="128"/>
        <end position="137"/>
    </location>
</feature>
<protein>
    <recommendedName>
        <fullName evidence="14">Sodium-dependent nutrient amino acid transporter 1</fullName>
    </recommendedName>
</protein>
<dbReference type="AlphaFoldDB" id="A0A9P0G7X1"/>
<keyword evidence="3" id="KW-0813">Transport</keyword>
<feature type="transmembrane region" description="Helical" evidence="17">
    <location>
        <begin position="397"/>
        <end position="417"/>
    </location>
</feature>
<dbReference type="Pfam" id="PF00209">
    <property type="entry name" value="SNF"/>
    <property type="match status" value="1"/>
</dbReference>
<evidence type="ECO:0000256" key="2">
    <source>
        <dbReference type="ARBA" id="ARBA00006459"/>
    </source>
</evidence>
<evidence type="ECO:0000256" key="6">
    <source>
        <dbReference type="ARBA" id="ARBA00022970"/>
    </source>
</evidence>
<evidence type="ECO:0000256" key="5">
    <source>
        <dbReference type="ARBA" id="ARBA00022847"/>
    </source>
</evidence>
<dbReference type="PANTHER" id="PTHR11616">
    <property type="entry name" value="SODIUM/CHLORIDE DEPENDENT TRANSPORTER"/>
    <property type="match status" value="1"/>
</dbReference>
<dbReference type="GO" id="GO:0005283">
    <property type="term" value="F:amino acid:sodium symporter activity"/>
    <property type="evidence" value="ECO:0007669"/>
    <property type="project" value="TreeGrafter"/>
</dbReference>
<evidence type="ECO:0000256" key="1">
    <source>
        <dbReference type="ARBA" id="ARBA00004141"/>
    </source>
</evidence>
<keyword evidence="16" id="KW-1015">Disulfide bond</keyword>
<feature type="binding site" evidence="15">
    <location>
        <position position="265"/>
    </location>
    <ligand>
        <name>Na(+)</name>
        <dbReference type="ChEBI" id="CHEBI:29101"/>
        <label>1</label>
    </ligand>
</feature>